<evidence type="ECO:0000313" key="3">
    <source>
        <dbReference type="Proteomes" id="UP000735302"/>
    </source>
</evidence>
<proteinExistence type="predicted"/>
<feature type="compositionally biased region" description="Polar residues" evidence="1">
    <location>
        <begin position="64"/>
        <end position="74"/>
    </location>
</feature>
<accession>A0AAV4DX31</accession>
<dbReference type="AlphaFoldDB" id="A0AAV4DX31"/>
<feature type="compositionally biased region" description="Basic residues" evidence="1">
    <location>
        <begin position="96"/>
        <end position="106"/>
    </location>
</feature>
<keyword evidence="3" id="KW-1185">Reference proteome</keyword>
<reference evidence="2 3" key="1">
    <citation type="journal article" date="2021" name="Elife">
        <title>Chloroplast acquisition without the gene transfer in kleptoplastic sea slugs, Plakobranchus ocellatus.</title>
        <authorList>
            <person name="Maeda T."/>
            <person name="Takahashi S."/>
            <person name="Yoshida T."/>
            <person name="Shimamura S."/>
            <person name="Takaki Y."/>
            <person name="Nagai Y."/>
            <person name="Toyoda A."/>
            <person name="Suzuki Y."/>
            <person name="Arimoto A."/>
            <person name="Ishii H."/>
            <person name="Satoh N."/>
            <person name="Nishiyama T."/>
            <person name="Hasebe M."/>
            <person name="Maruyama T."/>
            <person name="Minagawa J."/>
            <person name="Obokata J."/>
            <person name="Shigenobu S."/>
        </authorList>
    </citation>
    <scope>NUCLEOTIDE SEQUENCE [LARGE SCALE GENOMIC DNA]</scope>
</reference>
<dbReference type="Proteomes" id="UP000735302">
    <property type="component" value="Unassembled WGS sequence"/>
</dbReference>
<feature type="region of interest" description="Disordered" evidence="1">
    <location>
        <begin position="64"/>
        <end position="111"/>
    </location>
</feature>
<name>A0AAV4DX31_9GAST</name>
<evidence type="ECO:0000313" key="2">
    <source>
        <dbReference type="EMBL" id="GFO48446.1"/>
    </source>
</evidence>
<protein>
    <recommendedName>
        <fullName evidence="4">BZIP domain-containing protein</fullName>
    </recommendedName>
</protein>
<sequence length="125" mass="15118">MFRIQLRVNGECVIEMPPKSNRLRSKTTDRDREGKKQRKANRHLEARKDRRTARFRRRLVQTQTCEARQNQMSVTDRDREGKKQRKANRHLEARKDRRTARFRRRLVQTQTCEARQNQNECNGQG</sequence>
<evidence type="ECO:0008006" key="4">
    <source>
        <dbReference type="Google" id="ProtNLM"/>
    </source>
</evidence>
<evidence type="ECO:0000256" key="1">
    <source>
        <dbReference type="SAM" id="MobiDB-lite"/>
    </source>
</evidence>
<gene>
    <name evidence="2" type="ORF">PoB_007495100</name>
</gene>
<feature type="region of interest" description="Disordered" evidence="1">
    <location>
        <begin position="17"/>
        <end position="52"/>
    </location>
</feature>
<dbReference type="EMBL" id="BLXT01008389">
    <property type="protein sequence ID" value="GFO48446.1"/>
    <property type="molecule type" value="Genomic_DNA"/>
</dbReference>
<organism evidence="2 3">
    <name type="scientific">Plakobranchus ocellatus</name>
    <dbReference type="NCBI Taxonomy" id="259542"/>
    <lineage>
        <taxon>Eukaryota</taxon>
        <taxon>Metazoa</taxon>
        <taxon>Spiralia</taxon>
        <taxon>Lophotrochozoa</taxon>
        <taxon>Mollusca</taxon>
        <taxon>Gastropoda</taxon>
        <taxon>Heterobranchia</taxon>
        <taxon>Euthyneura</taxon>
        <taxon>Panpulmonata</taxon>
        <taxon>Sacoglossa</taxon>
        <taxon>Placobranchoidea</taxon>
        <taxon>Plakobranchidae</taxon>
        <taxon>Plakobranchus</taxon>
    </lineage>
</organism>
<comment type="caution">
    <text evidence="2">The sequence shown here is derived from an EMBL/GenBank/DDBJ whole genome shotgun (WGS) entry which is preliminary data.</text>
</comment>